<evidence type="ECO:0000313" key="2">
    <source>
        <dbReference type="EMBL" id="GAA4784211.1"/>
    </source>
</evidence>
<protein>
    <submittedName>
        <fullName evidence="2">DUF1287 domain-containing protein</fullName>
    </submittedName>
</protein>
<keyword evidence="1" id="KW-0732">Signal</keyword>
<dbReference type="InterPro" id="IPR009706">
    <property type="entry name" value="DUF1287"/>
</dbReference>
<dbReference type="PROSITE" id="PS51257">
    <property type="entry name" value="PROKAR_LIPOPROTEIN"/>
    <property type="match status" value="1"/>
</dbReference>
<dbReference type="RefSeq" id="WP_345301790.1">
    <property type="nucleotide sequence ID" value="NZ_BAABJE010000001.1"/>
</dbReference>
<gene>
    <name evidence="2" type="ORF">GCM10023307_06150</name>
</gene>
<accession>A0ABP9APP9</accession>
<keyword evidence="3" id="KW-1185">Reference proteome</keyword>
<dbReference type="Proteomes" id="UP001499959">
    <property type="component" value="Unassembled WGS sequence"/>
</dbReference>
<feature type="signal peptide" evidence="1">
    <location>
        <begin position="1"/>
        <end position="27"/>
    </location>
</feature>
<evidence type="ECO:0000256" key="1">
    <source>
        <dbReference type="SAM" id="SignalP"/>
    </source>
</evidence>
<feature type="chain" id="PRO_5045277130" evidence="1">
    <location>
        <begin position="28"/>
        <end position="222"/>
    </location>
</feature>
<evidence type="ECO:0000313" key="3">
    <source>
        <dbReference type="Proteomes" id="UP001499959"/>
    </source>
</evidence>
<name>A0ABP9APP9_9GAMM</name>
<reference evidence="3" key="1">
    <citation type="journal article" date="2019" name="Int. J. Syst. Evol. Microbiol.">
        <title>The Global Catalogue of Microorganisms (GCM) 10K type strain sequencing project: providing services to taxonomists for standard genome sequencing and annotation.</title>
        <authorList>
            <consortium name="The Broad Institute Genomics Platform"/>
            <consortium name="The Broad Institute Genome Sequencing Center for Infectious Disease"/>
            <person name="Wu L."/>
            <person name="Ma J."/>
        </authorList>
    </citation>
    <scope>NUCLEOTIDE SEQUENCE [LARGE SCALE GENOMIC DNA]</scope>
    <source>
        <strain evidence="3">JCM 18204</strain>
    </source>
</reference>
<sequence>MRRIATRGIRVVATGIATLIASLVALASCTDSNAGTARALAAAPQAAPATSTPPLVIAARRQIGVTTRYDPAYVRLPYPNGDVPQDRGVCTDVVIRALRTQGIDLQRSVHEDMRAHFSEYPQKWGLRGPDRNIDHRRVPNLQTWFARQGWSRTPTRNAVDYRAGDLVTWMLPGNLPHIGIVGDRTSLAGTPLIVHNIGRGTREENILFAYPITGHYRPVLSR</sequence>
<organism evidence="2 3">
    <name type="scientific">Lysobacter hankyongensis</name>
    <dbReference type="NCBI Taxonomy" id="1176535"/>
    <lineage>
        <taxon>Bacteria</taxon>
        <taxon>Pseudomonadati</taxon>
        <taxon>Pseudomonadota</taxon>
        <taxon>Gammaproteobacteria</taxon>
        <taxon>Lysobacterales</taxon>
        <taxon>Lysobacteraceae</taxon>
        <taxon>Lysobacter</taxon>
    </lineage>
</organism>
<comment type="caution">
    <text evidence="2">The sequence shown here is derived from an EMBL/GenBank/DDBJ whole genome shotgun (WGS) entry which is preliminary data.</text>
</comment>
<dbReference type="Pfam" id="PF06940">
    <property type="entry name" value="DUF1287"/>
    <property type="match status" value="1"/>
</dbReference>
<proteinExistence type="predicted"/>
<dbReference type="EMBL" id="BAABJE010000001">
    <property type="protein sequence ID" value="GAA4784211.1"/>
    <property type="molecule type" value="Genomic_DNA"/>
</dbReference>